<organism evidence="6 7">
    <name type="scientific">Pseudopithomyces chartarum</name>
    <dbReference type="NCBI Taxonomy" id="1892770"/>
    <lineage>
        <taxon>Eukaryota</taxon>
        <taxon>Fungi</taxon>
        <taxon>Dikarya</taxon>
        <taxon>Ascomycota</taxon>
        <taxon>Pezizomycotina</taxon>
        <taxon>Dothideomycetes</taxon>
        <taxon>Pleosporomycetidae</taxon>
        <taxon>Pleosporales</taxon>
        <taxon>Massarineae</taxon>
        <taxon>Didymosphaeriaceae</taxon>
        <taxon>Pseudopithomyces</taxon>
    </lineage>
</organism>
<dbReference type="Gene3D" id="1.20.58.340">
    <property type="entry name" value="Magnesium transport protein CorA, transmembrane region"/>
    <property type="match status" value="1"/>
</dbReference>
<feature type="transmembrane region" description="Helical" evidence="5">
    <location>
        <begin position="472"/>
        <end position="494"/>
    </location>
</feature>
<evidence type="ECO:0000313" key="6">
    <source>
        <dbReference type="EMBL" id="KAK3214383.1"/>
    </source>
</evidence>
<evidence type="ECO:0000313" key="7">
    <source>
        <dbReference type="Proteomes" id="UP001280581"/>
    </source>
</evidence>
<dbReference type="AlphaFoldDB" id="A0AAN6M203"/>
<dbReference type="InterPro" id="IPR002523">
    <property type="entry name" value="MgTranspt_CorA/ZnTranspt_ZntB"/>
</dbReference>
<keyword evidence="2 5" id="KW-0812">Transmembrane</keyword>
<gene>
    <name evidence="6" type="ORF">GRF29_28g2915699</name>
</gene>
<evidence type="ECO:0000256" key="3">
    <source>
        <dbReference type="ARBA" id="ARBA00022989"/>
    </source>
</evidence>
<protein>
    <submittedName>
        <fullName evidence="6">Uncharacterized protein</fullName>
    </submittedName>
</protein>
<sequence>METRNFISDGNWLCPDGPYRNLVKSLIKNDPRLKQRDAKAIAQGTAWPPSKLRIVTMDLEAGKSFKQTAEWSDLGNFREHLDSTTASTIGQRNIILIEGLSPDLIDTLGTRFDIHPSFFVDHERVVVFTSNSARTADPHALPSCINWNASAKGLTLKYFEPMEISPGPQSFRLSCADSGRHIGIFRSRGRISPVAVVRRKCSIWPISYPGGGYTCIILCDPPLTAVSMKGGPGAHGPSEYPVRTFPYQGGYLDFMVGQPTHPGDRNGPSRSSMLDDLRYYLSEHGLNLSDLSNPKCPAFFVEKIVASQYLTLTSFMSSLLSTQQWDLSRQEDMARFTLNRVEQQWSDIQSWERRLNEYCNDIEELMIKLGIPFQDPDPSTIKDSTLSKTHADFQFLRMRLQGLKHRAEQVNAATSGLASIAGNRQAHQEQQLALNETQKAKALTLIGLVFIPLAYTATLFSMNERYMPGASLFWIYFLVSIPLICAVILAYFVLSRLHGGPLFTFRNAFGTRRTASPEANFNSNKPLFDT</sequence>
<dbReference type="EMBL" id="WVTA01000004">
    <property type="protein sequence ID" value="KAK3214383.1"/>
    <property type="molecule type" value="Genomic_DNA"/>
</dbReference>
<keyword evidence="4 5" id="KW-0472">Membrane</keyword>
<feature type="transmembrane region" description="Helical" evidence="5">
    <location>
        <begin position="442"/>
        <end position="460"/>
    </location>
</feature>
<dbReference type="InterPro" id="IPR045863">
    <property type="entry name" value="CorA_TM1_TM2"/>
</dbReference>
<dbReference type="Pfam" id="PF01544">
    <property type="entry name" value="CorA"/>
    <property type="match status" value="1"/>
</dbReference>
<dbReference type="Proteomes" id="UP001280581">
    <property type="component" value="Unassembled WGS sequence"/>
</dbReference>
<reference evidence="6 7" key="1">
    <citation type="submission" date="2021-02" db="EMBL/GenBank/DDBJ databases">
        <title>Genome assembly of Pseudopithomyces chartarum.</title>
        <authorList>
            <person name="Jauregui R."/>
            <person name="Singh J."/>
            <person name="Voisey C."/>
        </authorList>
    </citation>
    <scope>NUCLEOTIDE SEQUENCE [LARGE SCALE GENOMIC DNA]</scope>
    <source>
        <strain evidence="6 7">AGR01</strain>
    </source>
</reference>
<evidence type="ECO:0000256" key="2">
    <source>
        <dbReference type="ARBA" id="ARBA00022692"/>
    </source>
</evidence>
<evidence type="ECO:0000256" key="5">
    <source>
        <dbReference type="SAM" id="Phobius"/>
    </source>
</evidence>
<accession>A0AAN6M203</accession>
<evidence type="ECO:0000256" key="4">
    <source>
        <dbReference type="ARBA" id="ARBA00023136"/>
    </source>
</evidence>
<dbReference type="SUPFAM" id="SSF144083">
    <property type="entry name" value="Magnesium transport protein CorA, transmembrane region"/>
    <property type="match status" value="1"/>
</dbReference>
<dbReference type="GO" id="GO:0016020">
    <property type="term" value="C:membrane"/>
    <property type="evidence" value="ECO:0007669"/>
    <property type="project" value="UniProtKB-SubCell"/>
</dbReference>
<name>A0AAN6M203_9PLEO</name>
<keyword evidence="7" id="KW-1185">Reference proteome</keyword>
<proteinExistence type="predicted"/>
<comment type="caution">
    <text evidence="6">The sequence shown here is derived from an EMBL/GenBank/DDBJ whole genome shotgun (WGS) entry which is preliminary data.</text>
</comment>
<dbReference type="GO" id="GO:0046873">
    <property type="term" value="F:metal ion transmembrane transporter activity"/>
    <property type="evidence" value="ECO:0007669"/>
    <property type="project" value="InterPro"/>
</dbReference>
<evidence type="ECO:0000256" key="1">
    <source>
        <dbReference type="ARBA" id="ARBA00004141"/>
    </source>
</evidence>
<comment type="subcellular location">
    <subcellularLocation>
        <location evidence="1">Membrane</location>
        <topology evidence="1">Multi-pass membrane protein</topology>
    </subcellularLocation>
</comment>
<keyword evidence="3 5" id="KW-1133">Transmembrane helix</keyword>